<evidence type="ECO:0000313" key="3">
    <source>
        <dbReference type="EMBL" id="PTX74934.1"/>
    </source>
</evidence>
<keyword evidence="2" id="KW-0472">Membrane</keyword>
<organism evidence="3 4">
    <name type="scientific">Sulfitobacter mediterraneus</name>
    <dbReference type="NCBI Taxonomy" id="83219"/>
    <lineage>
        <taxon>Bacteria</taxon>
        <taxon>Pseudomonadati</taxon>
        <taxon>Pseudomonadota</taxon>
        <taxon>Alphaproteobacteria</taxon>
        <taxon>Rhodobacterales</taxon>
        <taxon>Roseobacteraceae</taxon>
        <taxon>Sulfitobacter</taxon>
    </lineage>
</organism>
<name>A0A2T6CHF8_9RHOB</name>
<evidence type="ECO:0000313" key="4">
    <source>
        <dbReference type="Proteomes" id="UP000244092"/>
    </source>
</evidence>
<reference evidence="3 4" key="1">
    <citation type="submission" date="2018-04" db="EMBL/GenBank/DDBJ databases">
        <title>Genomic Encyclopedia of Archaeal and Bacterial Type Strains, Phase II (KMG-II): from individual species to whole genera.</title>
        <authorList>
            <person name="Goeker M."/>
        </authorList>
    </citation>
    <scope>NUCLEOTIDE SEQUENCE [LARGE SCALE GENOMIC DNA]</scope>
    <source>
        <strain evidence="3 4">DSM 12244</strain>
    </source>
</reference>
<keyword evidence="2" id="KW-0812">Transmembrane</keyword>
<dbReference type="AlphaFoldDB" id="A0A2T6CHF8"/>
<dbReference type="EMBL" id="QBKU01000002">
    <property type="protein sequence ID" value="PTX74934.1"/>
    <property type="molecule type" value="Genomic_DNA"/>
</dbReference>
<evidence type="ECO:0000256" key="2">
    <source>
        <dbReference type="SAM" id="Phobius"/>
    </source>
</evidence>
<evidence type="ECO:0000256" key="1">
    <source>
        <dbReference type="SAM" id="MobiDB-lite"/>
    </source>
</evidence>
<feature type="transmembrane region" description="Helical" evidence="2">
    <location>
        <begin position="88"/>
        <end position="104"/>
    </location>
</feature>
<feature type="region of interest" description="Disordered" evidence="1">
    <location>
        <begin position="32"/>
        <end position="54"/>
    </location>
</feature>
<accession>A0A2T6CHF8</accession>
<sequence>MGGIDTLTHSDKAFTFLPPKAPLNHLGSFPTVQLKRDKGQKETSMADFKPEKDKEKLKEDLWRVGTALHKGIKGEVDKETSKNAMGNIALYLGLFAVFMLVIFIS</sequence>
<dbReference type="Proteomes" id="UP000244092">
    <property type="component" value="Unassembled WGS sequence"/>
</dbReference>
<comment type="caution">
    <text evidence="3">The sequence shown here is derived from an EMBL/GenBank/DDBJ whole genome shotgun (WGS) entry which is preliminary data.</text>
</comment>
<proteinExistence type="predicted"/>
<protein>
    <submittedName>
        <fullName evidence="3">Uncharacterized protein</fullName>
    </submittedName>
</protein>
<gene>
    <name evidence="3" type="ORF">C8N31_10235</name>
</gene>
<keyword evidence="2" id="KW-1133">Transmembrane helix</keyword>